<accession>A0A928UZA8</accession>
<dbReference type="EMBL" id="PRDK01000005">
    <property type="protein sequence ID" value="MBE8714126.1"/>
    <property type="molecule type" value="Genomic_DNA"/>
</dbReference>
<dbReference type="Gene3D" id="3.90.550.10">
    <property type="entry name" value="Spore Coat Polysaccharide Biosynthesis Protein SpsA, Chain A"/>
    <property type="match status" value="1"/>
</dbReference>
<comment type="caution">
    <text evidence="5">The sequence shown here is derived from an EMBL/GenBank/DDBJ whole genome shotgun (WGS) entry which is preliminary data.</text>
</comment>
<proteinExistence type="inferred from homology"/>
<sequence length="303" mass="35130">MASKVSIISIYYNRENSVEQSIESLRTQSYSDVEIILVDDNSSDNTYSKLIYQQTLDSRIRVIRNETNKGFTQSLIDVIKNVDSKYIAIHGSGDISLPKRIETQVAFLENNGDVGVVGVGVTNRKVNNVSDTIMEISTEHLLSRNMLNHGAVMFRVDDYHKSGGYRSFFKYRQDKDLWYRMSLISRIFFLPDKLYEWSIQESSVSKTTALNFEPVLLSEFATFLIRERIKYGYDSLDKFGERGALLFNPSTSIHIFIRNLKSYLLRKEWSSAQSTVELMIIINRNIFYNWGLVILLKYIKKKK</sequence>
<evidence type="ECO:0000256" key="2">
    <source>
        <dbReference type="ARBA" id="ARBA00022676"/>
    </source>
</evidence>
<reference evidence="5" key="1">
    <citation type="submission" date="2018-02" db="EMBL/GenBank/DDBJ databases">
        <authorList>
            <person name="Vasarhelyi B.M."/>
            <person name="Deshmukh S."/>
            <person name="Balint B."/>
            <person name="Kukolya J."/>
        </authorList>
    </citation>
    <scope>NUCLEOTIDE SEQUENCE</scope>
    <source>
        <strain evidence="5">KB22</strain>
    </source>
</reference>
<evidence type="ECO:0000256" key="3">
    <source>
        <dbReference type="ARBA" id="ARBA00022679"/>
    </source>
</evidence>
<dbReference type="AlphaFoldDB" id="A0A928UZA8"/>
<keyword evidence="3" id="KW-0808">Transferase</keyword>
<dbReference type="CDD" id="cd00761">
    <property type="entry name" value="Glyco_tranf_GTA_type"/>
    <property type="match status" value="1"/>
</dbReference>
<dbReference type="SUPFAM" id="SSF53448">
    <property type="entry name" value="Nucleotide-diphospho-sugar transferases"/>
    <property type="match status" value="1"/>
</dbReference>
<dbReference type="Proteomes" id="UP000616201">
    <property type="component" value="Unassembled WGS sequence"/>
</dbReference>
<evidence type="ECO:0000313" key="5">
    <source>
        <dbReference type="EMBL" id="MBE8714126.1"/>
    </source>
</evidence>
<gene>
    <name evidence="5" type="ORF">C4F49_10575</name>
</gene>
<dbReference type="InterPro" id="IPR001173">
    <property type="entry name" value="Glyco_trans_2-like"/>
</dbReference>
<protein>
    <recommendedName>
        <fullName evidence="4">Glycosyltransferase 2-like domain-containing protein</fullName>
    </recommendedName>
</protein>
<dbReference type="PANTHER" id="PTHR43685">
    <property type="entry name" value="GLYCOSYLTRANSFERASE"/>
    <property type="match status" value="1"/>
</dbReference>
<dbReference type="RefSeq" id="WP_196934300.1">
    <property type="nucleotide sequence ID" value="NZ_MU158697.1"/>
</dbReference>
<keyword evidence="2" id="KW-0328">Glycosyltransferase</keyword>
<dbReference type="Pfam" id="PF00535">
    <property type="entry name" value="Glycos_transf_2"/>
    <property type="match status" value="1"/>
</dbReference>
<comment type="similarity">
    <text evidence="1">Belongs to the glycosyltransferase 2 family.</text>
</comment>
<keyword evidence="6" id="KW-1185">Reference proteome</keyword>
<evidence type="ECO:0000256" key="1">
    <source>
        <dbReference type="ARBA" id="ARBA00006739"/>
    </source>
</evidence>
<dbReference type="GO" id="GO:0016757">
    <property type="term" value="F:glycosyltransferase activity"/>
    <property type="evidence" value="ECO:0007669"/>
    <property type="project" value="UniProtKB-KW"/>
</dbReference>
<dbReference type="InterPro" id="IPR050834">
    <property type="entry name" value="Glycosyltransf_2"/>
</dbReference>
<evidence type="ECO:0000259" key="4">
    <source>
        <dbReference type="Pfam" id="PF00535"/>
    </source>
</evidence>
<dbReference type="PANTHER" id="PTHR43685:SF5">
    <property type="entry name" value="GLYCOSYLTRANSFERASE EPSE-RELATED"/>
    <property type="match status" value="1"/>
</dbReference>
<organism evidence="5 6">
    <name type="scientific">Sphingobacterium hungaricum</name>
    <dbReference type="NCBI Taxonomy" id="2082723"/>
    <lineage>
        <taxon>Bacteria</taxon>
        <taxon>Pseudomonadati</taxon>
        <taxon>Bacteroidota</taxon>
        <taxon>Sphingobacteriia</taxon>
        <taxon>Sphingobacteriales</taxon>
        <taxon>Sphingobacteriaceae</taxon>
        <taxon>Sphingobacterium</taxon>
    </lineage>
</organism>
<feature type="domain" description="Glycosyltransferase 2-like" evidence="4">
    <location>
        <begin position="6"/>
        <end position="132"/>
    </location>
</feature>
<name>A0A928UZA8_9SPHI</name>
<dbReference type="InterPro" id="IPR029044">
    <property type="entry name" value="Nucleotide-diphossugar_trans"/>
</dbReference>
<evidence type="ECO:0000313" key="6">
    <source>
        <dbReference type="Proteomes" id="UP000616201"/>
    </source>
</evidence>